<protein>
    <recommendedName>
        <fullName evidence="4 7">Flagellar hook-associated protein 1</fullName>
        <shortName evidence="7">HAP1</shortName>
    </recommendedName>
</protein>
<sequence length="422" mass="45311">MVSTFHGLELGKRGLSVGQASIATTGQNIANVNTKGYSRQQVNSSSSPSLDIWTGQGAHTGQLGTGVTIDSITRVRDRFLDQQVRDHSETLGQWQAKQTTLDRLETIVNEPSDSGLSSAMDGLKNAWQDLANEPDSLSAQAVVKERAQGFIDVAQSMNKSLDSLKSELTQQSTETVAEANGYLKQIAELNKSIVRDGSQSNDLKDKRDALVEDLSKLMSVKVEEKANGSYSISLASNNQALVTGEAVSEITAEDATNTPQKFGGKLAGLDESLNTATKYQENLTTVVRDFVQANGMSGTSGKDQALFIGDAANFKLSELKVNYEADPLEQQAATGKTSADAQSDFRKLVSQLGAESQSATNSVANHSAALQATENRRQSVTGVSLDEEMANLIKYQHSYNAAARLVSMTDQMLDTIINRMGS</sequence>
<organism evidence="11 12">
    <name type="scientific">Planococcus kocurii</name>
    <dbReference type="NCBI Taxonomy" id="1374"/>
    <lineage>
        <taxon>Bacteria</taxon>
        <taxon>Bacillati</taxon>
        <taxon>Bacillota</taxon>
        <taxon>Bacilli</taxon>
        <taxon>Bacillales</taxon>
        <taxon>Caryophanaceae</taxon>
        <taxon>Planococcus</taxon>
    </lineage>
</organism>
<keyword evidence="12" id="KW-1185">Reference proteome</keyword>
<name>A0ABM5X0A2_9BACL</name>
<dbReference type="PRINTS" id="PR01005">
    <property type="entry name" value="FLGHOOKAP1"/>
</dbReference>
<dbReference type="InterPro" id="IPR053927">
    <property type="entry name" value="FlgK_helical"/>
</dbReference>
<evidence type="ECO:0000256" key="3">
    <source>
        <dbReference type="ARBA" id="ARBA00009677"/>
    </source>
</evidence>
<evidence type="ECO:0000256" key="4">
    <source>
        <dbReference type="ARBA" id="ARBA00016244"/>
    </source>
</evidence>
<keyword evidence="11" id="KW-0969">Cilium</keyword>
<dbReference type="SUPFAM" id="SSF64518">
    <property type="entry name" value="Phase 1 flagellin"/>
    <property type="match status" value="1"/>
</dbReference>
<evidence type="ECO:0000313" key="12">
    <source>
        <dbReference type="Proteomes" id="UP000065533"/>
    </source>
</evidence>
<evidence type="ECO:0000256" key="8">
    <source>
        <dbReference type="SAM" id="MobiDB-lite"/>
    </source>
</evidence>
<gene>
    <name evidence="7" type="primary">flgK</name>
    <name evidence="11" type="ORF">AUO94_16025</name>
</gene>
<dbReference type="PANTHER" id="PTHR30033:SF1">
    <property type="entry name" value="FLAGELLAR HOOK-ASSOCIATED PROTEIN 1"/>
    <property type="match status" value="1"/>
</dbReference>
<comment type="similarity">
    <text evidence="3 7">Belongs to the flagella basal body rod proteins family.</text>
</comment>
<keyword evidence="6 7" id="KW-0975">Bacterial flagellum</keyword>
<feature type="domain" description="Flagellar basal-body/hook protein C-terminal" evidence="9">
    <location>
        <begin position="381"/>
        <end position="418"/>
    </location>
</feature>
<proteinExistence type="inferred from homology"/>
<evidence type="ECO:0000256" key="6">
    <source>
        <dbReference type="ARBA" id="ARBA00023143"/>
    </source>
</evidence>
<comment type="subcellular location">
    <subcellularLocation>
        <location evidence="1 7">Bacterial flagellum</location>
    </subcellularLocation>
    <subcellularLocation>
        <location evidence="2 7">Secreted</location>
    </subcellularLocation>
</comment>
<dbReference type="RefSeq" id="WP_058386674.1">
    <property type="nucleotide sequence ID" value="NZ_CP013661.2"/>
</dbReference>
<evidence type="ECO:0000256" key="7">
    <source>
        <dbReference type="RuleBase" id="RU362065"/>
    </source>
</evidence>
<dbReference type="NCBIfam" id="TIGR02492">
    <property type="entry name" value="flgK_ends"/>
    <property type="match status" value="1"/>
</dbReference>
<feature type="domain" description="Flagellar hook-associated protein FlgK helical" evidence="10">
    <location>
        <begin position="101"/>
        <end position="266"/>
    </location>
</feature>
<accession>A0ABM5X0A2</accession>
<keyword evidence="5 7" id="KW-0964">Secreted</keyword>
<dbReference type="InterPro" id="IPR002371">
    <property type="entry name" value="FlgK"/>
</dbReference>
<feature type="region of interest" description="Disordered" evidence="8">
    <location>
        <begin position="359"/>
        <end position="378"/>
    </location>
</feature>
<evidence type="ECO:0000256" key="2">
    <source>
        <dbReference type="ARBA" id="ARBA00004613"/>
    </source>
</evidence>
<evidence type="ECO:0000313" key="11">
    <source>
        <dbReference type="EMBL" id="ALS80034.1"/>
    </source>
</evidence>
<reference evidence="11" key="1">
    <citation type="submission" date="2016-01" db="EMBL/GenBank/DDBJ databases">
        <title>Complete genome of Planococcus kocurri type strain.</title>
        <authorList>
            <person name="See-Too W.S."/>
        </authorList>
    </citation>
    <scope>NUCLEOTIDE SEQUENCE [LARGE SCALE GENOMIC DNA]</scope>
    <source>
        <strain evidence="11">ATCC 43650</strain>
    </source>
</reference>
<dbReference type="EMBL" id="CP013661">
    <property type="protein sequence ID" value="ALS80034.1"/>
    <property type="molecule type" value="Genomic_DNA"/>
</dbReference>
<keyword evidence="11" id="KW-0282">Flagellum</keyword>
<evidence type="ECO:0000256" key="1">
    <source>
        <dbReference type="ARBA" id="ARBA00004365"/>
    </source>
</evidence>
<keyword evidence="11" id="KW-0966">Cell projection</keyword>
<evidence type="ECO:0000256" key="5">
    <source>
        <dbReference type="ARBA" id="ARBA00022525"/>
    </source>
</evidence>
<dbReference type="Pfam" id="PF06429">
    <property type="entry name" value="Flg_bbr_C"/>
    <property type="match status" value="1"/>
</dbReference>
<dbReference type="Pfam" id="PF22638">
    <property type="entry name" value="FlgK_D1"/>
    <property type="match status" value="1"/>
</dbReference>
<dbReference type="InterPro" id="IPR010930">
    <property type="entry name" value="Flg_bb/hook_C_dom"/>
</dbReference>
<dbReference type="Proteomes" id="UP000065533">
    <property type="component" value="Chromosome"/>
</dbReference>
<evidence type="ECO:0000259" key="9">
    <source>
        <dbReference type="Pfam" id="PF06429"/>
    </source>
</evidence>
<dbReference type="PANTHER" id="PTHR30033">
    <property type="entry name" value="FLAGELLAR HOOK-ASSOCIATED PROTEIN 1"/>
    <property type="match status" value="1"/>
</dbReference>
<evidence type="ECO:0000259" key="10">
    <source>
        <dbReference type="Pfam" id="PF22638"/>
    </source>
</evidence>